<accession>A0AAV3BA38</accession>
<protein>
    <submittedName>
        <fullName evidence="2">Uncharacterized protein</fullName>
    </submittedName>
</protein>
<keyword evidence="1" id="KW-1133">Transmembrane helix</keyword>
<comment type="caution">
    <text evidence="2">The sequence shown here is derived from an EMBL/GenBank/DDBJ whole genome shotgun (WGS) entry which is preliminary data.</text>
</comment>
<evidence type="ECO:0000313" key="2">
    <source>
        <dbReference type="EMBL" id="DBA33127.1"/>
    </source>
</evidence>
<gene>
    <name evidence="2" type="ORF">GDO54_000857</name>
</gene>
<name>A0AAV3BA38_PYXAD</name>
<keyword evidence="3" id="KW-1185">Reference proteome</keyword>
<dbReference type="AlphaFoldDB" id="A0AAV3BA38"/>
<proteinExistence type="predicted"/>
<keyword evidence="1" id="KW-0472">Membrane</keyword>
<keyword evidence="1" id="KW-0812">Transmembrane</keyword>
<organism evidence="2 3">
    <name type="scientific">Pyxicephalus adspersus</name>
    <name type="common">African bullfrog</name>
    <dbReference type="NCBI Taxonomy" id="30357"/>
    <lineage>
        <taxon>Eukaryota</taxon>
        <taxon>Metazoa</taxon>
        <taxon>Chordata</taxon>
        <taxon>Craniata</taxon>
        <taxon>Vertebrata</taxon>
        <taxon>Euteleostomi</taxon>
        <taxon>Amphibia</taxon>
        <taxon>Batrachia</taxon>
        <taxon>Anura</taxon>
        <taxon>Neobatrachia</taxon>
        <taxon>Ranoidea</taxon>
        <taxon>Pyxicephalidae</taxon>
        <taxon>Pyxicephalinae</taxon>
        <taxon>Pyxicephalus</taxon>
    </lineage>
</organism>
<evidence type="ECO:0000313" key="3">
    <source>
        <dbReference type="Proteomes" id="UP001181693"/>
    </source>
</evidence>
<evidence type="ECO:0000256" key="1">
    <source>
        <dbReference type="SAM" id="Phobius"/>
    </source>
</evidence>
<dbReference type="Proteomes" id="UP001181693">
    <property type="component" value="Unassembled WGS sequence"/>
</dbReference>
<dbReference type="EMBL" id="DYDO01000001">
    <property type="protein sequence ID" value="DBA33127.1"/>
    <property type="molecule type" value="Genomic_DNA"/>
</dbReference>
<feature type="transmembrane region" description="Helical" evidence="1">
    <location>
        <begin position="6"/>
        <end position="27"/>
    </location>
</feature>
<sequence>MLNHQIAGLVILCCPYFTLYDLFLILLKCKRRTHCPRVNFFFQDKKMKNCIRSKISQFLKDSSFLQSASDIFSPPKIHCLM</sequence>
<reference evidence="2" key="1">
    <citation type="thesis" date="2020" institute="ProQuest LLC" country="789 East Eisenhower Parkway, Ann Arbor, MI, USA">
        <title>Comparative Genomics and Chromosome Evolution.</title>
        <authorList>
            <person name="Mudd A.B."/>
        </authorList>
    </citation>
    <scope>NUCLEOTIDE SEQUENCE</scope>
    <source>
        <strain evidence="2">1538</strain>
        <tissue evidence="2">Blood</tissue>
    </source>
</reference>